<evidence type="ECO:0000313" key="9">
    <source>
        <dbReference type="Proteomes" id="UP000319094"/>
    </source>
</evidence>
<dbReference type="GO" id="GO:0016747">
    <property type="term" value="F:acyltransferase activity, transferring groups other than amino-acyl groups"/>
    <property type="evidence" value="ECO:0007669"/>
    <property type="project" value="InterPro"/>
</dbReference>
<name>A0A542Y1U9_9MICO</name>
<dbReference type="InterPro" id="IPR020617">
    <property type="entry name" value="Thiolase_C"/>
</dbReference>
<evidence type="ECO:0000259" key="6">
    <source>
        <dbReference type="Pfam" id="PF00108"/>
    </source>
</evidence>
<keyword evidence="5" id="KW-0812">Transmembrane</keyword>
<dbReference type="InterPro" id="IPR020616">
    <property type="entry name" value="Thiolase_N"/>
</dbReference>
<feature type="domain" description="Thiolase C-terminal" evidence="7">
    <location>
        <begin position="287"/>
        <end position="403"/>
    </location>
</feature>
<dbReference type="Proteomes" id="UP000319094">
    <property type="component" value="Unassembled WGS sequence"/>
</dbReference>
<dbReference type="EMBL" id="VFON01000001">
    <property type="protein sequence ID" value="TQL42054.1"/>
    <property type="molecule type" value="Genomic_DNA"/>
</dbReference>
<accession>A0A542Y1U9</accession>
<dbReference type="OrthoDB" id="9764638at2"/>
<evidence type="ECO:0000259" key="7">
    <source>
        <dbReference type="Pfam" id="PF02803"/>
    </source>
</evidence>
<sequence length="406" mass="41356">MVSLPGKESAVRGALIFEAVRTPRGRVRRDGGTLAAVPAYELFAGLLAELSRRGIPEREVDDVLVGVSTPVGEQGADLARVAIAVAGWPDEVSGGVVSRMCCSGLDAIASAAAQVASGGGELVVAGGAESMSRTPMFADEPAFAREDELGERVGFVTIGVAADLMAARFGIERSELDEWAVRSHSLALAAPATDSVVPIARGGDLLLDRDEGARHGMSGPALAELPALFGQDPQWARALGRFASERVDRPTAGLHTVATAPQLADAASAVVLGTSEAGRRIGRQSRGRVVSWAHAAVRSPGLWAAEAAARKALARAGLEPADIAVAEFNESFAVTPIVLSHQLGIGEARVNGSGGAVAVGHPLGASGGILLATALDRLAERGGGFGLLVIPAALGLATAVIVESFS</sequence>
<keyword evidence="3 4" id="KW-0012">Acyltransferase</keyword>
<dbReference type="InterPro" id="IPR020613">
    <property type="entry name" value="Thiolase_CS"/>
</dbReference>
<evidence type="ECO:0000313" key="8">
    <source>
        <dbReference type="EMBL" id="TQL42054.1"/>
    </source>
</evidence>
<evidence type="ECO:0000256" key="4">
    <source>
        <dbReference type="RuleBase" id="RU003557"/>
    </source>
</evidence>
<dbReference type="PROSITE" id="PS00737">
    <property type="entry name" value="THIOLASE_2"/>
    <property type="match status" value="1"/>
</dbReference>
<feature type="domain" description="Thiolase N-terminal" evidence="6">
    <location>
        <begin position="16"/>
        <end position="229"/>
    </location>
</feature>
<dbReference type="Pfam" id="PF02803">
    <property type="entry name" value="Thiolase_C"/>
    <property type="match status" value="1"/>
</dbReference>
<evidence type="ECO:0000256" key="5">
    <source>
        <dbReference type="SAM" id="Phobius"/>
    </source>
</evidence>
<dbReference type="InterPro" id="IPR002155">
    <property type="entry name" value="Thiolase"/>
</dbReference>
<organism evidence="8 9">
    <name type="scientific">Leucobacter komagatae</name>
    <dbReference type="NCBI Taxonomy" id="55969"/>
    <lineage>
        <taxon>Bacteria</taxon>
        <taxon>Bacillati</taxon>
        <taxon>Actinomycetota</taxon>
        <taxon>Actinomycetes</taxon>
        <taxon>Micrococcales</taxon>
        <taxon>Microbacteriaceae</taxon>
        <taxon>Leucobacter</taxon>
    </lineage>
</organism>
<keyword evidence="9" id="KW-1185">Reference proteome</keyword>
<proteinExistence type="inferred from homology"/>
<dbReference type="SUPFAM" id="SSF53901">
    <property type="entry name" value="Thiolase-like"/>
    <property type="match status" value="2"/>
</dbReference>
<dbReference type="CDD" id="cd00751">
    <property type="entry name" value="thiolase"/>
    <property type="match status" value="1"/>
</dbReference>
<dbReference type="Pfam" id="PF00108">
    <property type="entry name" value="Thiolase_N"/>
    <property type="match status" value="1"/>
</dbReference>
<dbReference type="InterPro" id="IPR016039">
    <property type="entry name" value="Thiolase-like"/>
</dbReference>
<protein>
    <submittedName>
        <fullName evidence="8">Acetyl-CoA C-acetyltransferase</fullName>
    </submittedName>
</protein>
<evidence type="ECO:0000256" key="1">
    <source>
        <dbReference type="ARBA" id="ARBA00010982"/>
    </source>
</evidence>
<keyword evidence="2 4" id="KW-0808">Transferase</keyword>
<evidence type="ECO:0000256" key="2">
    <source>
        <dbReference type="ARBA" id="ARBA00022679"/>
    </source>
</evidence>
<reference evidence="8 9" key="1">
    <citation type="submission" date="2019-06" db="EMBL/GenBank/DDBJ databases">
        <title>Sequencing the genomes of 1000 actinobacteria strains.</title>
        <authorList>
            <person name="Klenk H.-P."/>
        </authorList>
    </citation>
    <scope>NUCLEOTIDE SEQUENCE [LARGE SCALE GENOMIC DNA]</scope>
    <source>
        <strain evidence="8 9">DSM 8803</strain>
    </source>
</reference>
<dbReference type="PANTHER" id="PTHR43365">
    <property type="entry name" value="BLR7806 PROTEIN"/>
    <property type="match status" value="1"/>
</dbReference>
<evidence type="ECO:0000256" key="3">
    <source>
        <dbReference type="ARBA" id="ARBA00023315"/>
    </source>
</evidence>
<dbReference type="PIRSF" id="PIRSF000429">
    <property type="entry name" value="Ac-CoA_Ac_transf"/>
    <property type="match status" value="1"/>
</dbReference>
<keyword evidence="5" id="KW-1133">Transmembrane helix</keyword>
<comment type="similarity">
    <text evidence="1 4">Belongs to the thiolase-like superfamily. Thiolase family.</text>
</comment>
<dbReference type="AlphaFoldDB" id="A0A542Y1U9"/>
<dbReference type="PANTHER" id="PTHR43365:SF1">
    <property type="entry name" value="ACETYL-COA C-ACYLTRANSFERASE"/>
    <property type="match status" value="1"/>
</dbReference>
<dbReference type="Gene3D" id="3.40.47.10">
    <property type="match status" value="2"/>
</dbReference>
<dbReference type="NCBIfam" id="TIGR01930">
    <property type="entry name" value="AcCoA-C-Actrans"/>
    <property type="match status" value="1"/>
</dbReference>
<keyword evidence="5" id="KW-0472">Membrane</keyword>
<feature type="transmembrane region" description="Helical" evidence="5">
    <location>
        <begin position="383"/>
        <end position="402"/>
    </location>
</feature>
<comment type="caution">
    <text evidence="8">The sequence shown here is derived from an EMBL/GenBank/DDBJ whole genome shotgun (WGS) entry which is preliminary data.</text>
</comment>
<gene>
    <name evidence="8" type="ORF">FB468_0034</name>
</gene>